<dbReference type="AlphaFoldDB" id="A0A8S0WR08"/>
<evidence type="ECO:0000259" key="1">
    <source>
        <dbReference type="PROSITE" id="PS50181"/>
    </source>
</evidence>
<dbReference type="EMBL" id="CACVBS010000039">
    <property type="protein sequence ID" value="CAA7263312.1"/>
    <property type="molecule type" value="Genomic_DNA"/>
</dbReference>
<accession>A0A8S0WR08</accession>
<reference evidence="2 3" key="1">
    <citation type="submission" date="2020-01" db="EMBL/GenBank/DDBJ databases">
        <authorList>
            <person name="Gupta K D."/>
        </authorList>
    </citation>
    <scope>NUCLEOTIDE SEQUENCE [LARGE SCALE GENOMIC DNA]</scope>
</reference>
<feature type="domain" description="F-box" evidence="1">
    <location>
        <begin position="7"/>
        <end position="52"/>
    </location>
</feature>
<proteinExistence type="predicted"/>
<sequence>MDHEKPSTRFTDLPTDILREIISHLDNDGLLQLGRTCKDTHTLALSEFFSRNDLREPEEGFIVAYKKPIETLPALRAALFVKDLRQLHFYLNPNLDRLIGEVADLRSLAARVSTMEIVRLHFSVVDGWIDAYGQFPSDRMDRRMWKELFTGLLDGILSKSCTQLLVRGGERLKELYLFEPKPVRTLLPPIRVETRPASVREEKNQRSFKKLFCLFLHRTRMKGGHVVQKVEKPLSKAEERLSPSTPRNKLKDLDIHSDMLLQEPFLDWTLSRVEAASATLTKLSFKCISVPRETWRTVLQTLVLPHLVEFEVCFDLVVYETCGARFVDVMHFLSQHPSLSIVHLHGVEVLVLPNATIKPILPKLTSITAHPVYVTYILQCSRNRLPHLSAVCISTEYLQMPNFDYPSFDTALNSIASFKFAQPITLTLRFQSLYGVEEWFAAHREFGSQSPLASLHQVNSLIIACAWHVDLPHSVTASFDAWLALFPSVEKVEFTEQAMDDPKKCFLDPEFLKRLASACPQLKEVVSERKLVSVANIREEPASGEQLRGPKRS</sequence>
<dbReference type="InterPro" id="IPR036047">
    <property type="entry name" value="F-box-like_dom_sf"/>
</dbReference>
<comment type="caution">
    <text evidence="2">The sequence shown here is derived from an EMBL/GenBank/DDBJ whole genome shotgun (WGS) entry which is preliminary data.</text>
</comment>
<dbReference type="SUPFAM" id="SSF81383">
    <property type="entry name" value="F-box domain"/>
    <property type="match status" value="1"/>
</dbReference>
<dbReference type="Pfam" id="PF00646">
    <property type="entry name" value="F-box"/>
    <property type="match status" value="1"/>
</dbReference>
<dbReference type="OrthoDB" id="2635672at2759"/>
<evidence type="ECO:0000313" key="2">
    <source>
        <dbReference type="EMBL" id="CAA7263312.1"/>
    </source>
</evidence>
<gene>
    <name evidence="2" type="ORF">AAE3_LOCUS5556</name>
</gene>
<dbReference type="InterPro" id="IPR001810">
    <property type="entry name" value="F-box_dom"/>
</dbReference>
<protein>
    <recommendedName>
        <fullName evidence="1">F-box domain-containing protein</fullName>
    </recommendedName>
</protein>
<evidence type="ECO:0000313" key="3">
    <source>
        <dbReference type="Proteomes" id="UP000467700"/>
    </source>
</evidence>
<organism evidence="2 3">
    <name type="scientific">Cyclocybe aegerita</name>
    <name type="common">Black poplar mushroom</name>
    <name type="synonym">Agrocybe aegerita</name>
    <dbReference type="NCBI Taxonomy" id="1973307"/>
    <lineage>
        <taxon>Eukaryota</taxon>
        <taxon>Fungi</taxon>
        <taxon>Dikarya</taxon>
        <taxon>Basidiomycota</taxon>
        <taxon>Agaricomycotina</taxon>
        <taxon>Agaricomycetes</taxon>
        <taxon>Agaricomycetidae</taxon>
        <taxon>Agaricales</taxon>
        <taxon>Agaricineae</taxon>
        <taxon>Bolbitiaceae</taxon>
        <taxon>Cyclocybe</taxon>
    </lineage>
</organism>
<dbReference type="Proteomes" id="UP000467700">
    <property type="component" value="Unassembled WGS sequence"/>
</dbReference>
<keyword evidence="3" id="KW-1185">Reference proteome</keyword>
<dbReference type="PROSITE" id="PS50181">
    <property type="entry name" value="FBOX"/>
    <property type="match status" value="1"/>
</dbReference>
<name>A0A8S0WR08_CYCAE</name>